<dbReference type="SUPFAM" id="SSF47473">
    <property type="entry name" value="EF-hand"/>
    <property type="match status" value="1"/>
</dbReference>
<dbReference type="SUPFAM" id="SSF68906">
    <property type="entry name" value="SAP domain"/>
    <property type="match status" value="1"/>
</dbReference>
<dbReference type="GO" id="GO:0005634">
    <property type="term" value="C:nucleus"/>
    <property type="evidence" value="ECO:0007669"/>
    <property type="project" value="TreeGrafter"/>
</dbReference>
<feature type="compositionally biased region" description="Basic and acidic residues" evidence="3">
    <location>
        <begin position="33"/>
        <end position="64"/>
    </location>
</feature>
<dbReference type="SMART" id="SM00513">
    <property type="entry name" value="SAP"/>
    <property type="match status" value="1"/>
</dbReference>
<reference evidence="5" key="1">
    <citation type="submission" date="2020-08" db="EMBL/GenBank/DDBJ databases">
        <authorList>
            <person name="Ma K."/>
            <person name="Wu M."/>
            <person name="Song G."/>
            <person name="Chen G."/>
        </authorList>
    </citation>
    <scope>NUCLEOTIDE SEQUENCE</scope>
</reference>
<proteinExistence type="evidence at transcript level"/>
<protein>
    <submittedName>
        <fullName evidence="5">CCAR1</fullName>
    </submittedName>
</protein>
<feature type="region of interest" description="Disordered" evidence="3">
    <location>
        <begin position="33"/>
        <end position="92"/>
    </location>
</feature>
<sequence length="838" mass="96875">MANRNWRSGGNYQSFNQLLNPMPYYPPMNYSNDRKNYGGRVGYREENYKRERKDFQSGRRDRISPNRRRSPYQRSHDSHGDFRRDSKKSHGRYEVKAPRLTFDIKELSTSSLKLRYPKMYIPSDFFHTHLRWQEVFPLYRTMKLGNHSEFQILHKDVELDDHQEEVVLEPSDVNYTHSAKVMLMTMPNLADLYKVTCNLSGNNSAAKPLNKNIQFLVGGKGKNEPLAIGGPWSPSLDGLNPDEDPNVLVNTAIRTCKALTGIDLSKCKKWYKFLEIHYYRPSDRQGILQTGDGDKDETIVISNNETEARVEKVVIFIPDIWSCMPNESEWNDIKAKFEKKLSSLISVDAPEDTNEEVTETKPAEESKAVEEEKTVEEEEGEGNQDLFQLKVVELKAELSSRGLDTKGVKSQLIKRLQEALDKEKGKTVVEESGEVENKKLEADEEKDEDKEKVVSEIPVITIEGKKPEESKELSEKERKRLEKIYKLNDKVSILVQPNKSAKGGKFECNLMTLENLLEYRLDDQKEHIFEVSLFAEQMNEMLQRDGAFYIFKSLSELPELSNENLEPSLKKQKLDNDKIVRKSKMIADMHLLFSFCVFDFDNCGYLRDHDLEDIIHSIGLNFSRSQVRKLISKIPNKRGNLQYRDITDKEVVEGSEEDIAVLKDRKCAIDKLVELSKGNKAFFEESDVQEMIARNGGNLDLLDKLCSAEHKKVEYESQLIFIKDELTKIKSIQNEAGEVETNLKENIRKVQEKLETEKDSHSRLSEITRDYHSILKSASDNMFASIKTITDQFEKERLLLEEAKAKEEAEKKMEVEETETKEPEAVVEDKKWQVVDQV</sequence>
<evidence type="ECO:0000313" key="5">
    <source>
        <dbReference type="EMBL" id="UEC50123.1"/>
    </source>
</evidence>
<dbReference type="Pfam" id="PF14443">
    <property type="entry name" value="DBC1"/>
    <property type="match status" value="1"/>
</dbReference>
<dbReference type="EMBL" id="MT896725">
    <property type="protein sequence ID" value="UEC50123.1"/>
    <property type="molecule type" value="mRNA"/>
</dbReference>
<evidence type="ECO:0000256" key="1">
    <source>
        <dbReference type="ARBA" id="ARBA00023054"/>
    </source>
</evidence>
<dbReference type="InterPro" id="IPR045353">
    <property type="entry name" value="LAIKA"/>
</dbReference>
<dbReference type="PANTHER" id="PTHR14304:SF11">
    <property type="entry name" value="SAP DOMAIN-CONTAINING PROTEIN"/>
    <property type="match status" value="1"/>
</dbReference>
<dbReference type="Pfam" id="PF19256">
    <property type="entry name" value="LAIKA"/>
    <property type="match status" value="1"/>
</dbReference>
<dbReference type="InterPro" id="IPR025954">
    <property type="entry name" value="DBC1/CARP1_inactive_NUDIX"/>
</dbReference>
<dbReference type="InterPro" id="IPR003034">
    <property type="entry name" value="SAP_dom"/>
</dbReference>
<gene>
    <name evidence="5" type="primary">ccar1</name>
</gene>
<evidence type="ECO:0000259" key="4">
    <source>
        <dbReference type="PROSITE" id="PS50800"/>
    </source>
</evidence>
<dbReference type="PANTHER" id="PTHR14304">
    <property type="entry name" value="CELL DIVISION CYCLE AND APOPTOSIS REGULATOR PROTEIN"/>
    <property type="match status" value="1"/>
</dbReference>
<dbReference type="PROSITE" id="PS50800">
    <property type="entry name" value="SAP"/>
    <property type="match status" value="1"/>
</dbReference>
<dbReference type="AlphaFoldDB" id="A0A8K1V7K9"/>
<dbReference type="SMART" id="SM01122">
    <property type="entry name" value="DBC1"/>
    <property type="match status" value="1"/>
</dbReference>
<feature type="domain" description="SAP" evidence="4">
    <location>
        <begin position="386"/>
        <end position="420"/>
    </location>
</feature>
<evidence type="ECO:0000256" key="2">
    <source>
        <dbReference type="SAM" id="Coils"/>
    </source>
</evidence>
<organism evidence="5">
    <name type="scientific">Dugesia japonica</name>
    <name type="common">Planarian</name>
    <dbReference type="NCBI Taxonomy" id="6161"/>
    <lineage>
        <taxon>Eukaryota</taxon>
        <taxon>Metazoa</taxon>
        <taxon>Spiralia</taxon>
        <taxon>Lophotrochozoa</taxon>
        <taxon>Platyhelminthes</taxon>
        <taxon>Rhabditophora</taxon>
        <taxon>Seriata</taxon>
        <taxon>Tricladida</taxon>
        <taxon>Continenticola</taxon>
        <taxon>Geoplanoidea</taxon>
        <taxon>Dugesiidae</taxon>
        <taxon>Dugesia</taxon>
    </lineage>
</organism>
<accession>A0A8K1V7K9</accession>
<dbReference type="InterPro" id="IPR036361">
    <property type="entry name" value="SAP_dom_sf"/>
</dbReference>
<feature type="region of interest" description="Disordered" evidence="3">
    <location>
        <begin position="349"/>
        <end position="382"/>
    </location>
</feature>
<dbReference type="InterPro" id="IPR025224">
    <property type="entry name" value="CCAR1/CCAR2"/>
</dbReference>
<name>A0A8K1V7K9_DUGJA</name>
<dbReference type="Gene3D" id="1.10.720.30">
    <property type="entry name" value="SAP domain"/>
    <property type="match status" value="1"/>
</dbReference>
<feature type="compositionally biased region" description="Acidic residues" evidence="3">
    <location>
        <begin position="373"/>
        <end position="382"/>
    </location>
</feature>
<evidence type="ECO:0000256" key="3">
    <source>
        <dbReference type="SAM" id="MobiDB-lite"/>
    </source>
</evidence>
<feature type="coiled-coil region" evidence="2">
    <location>
        <begin position="786"/>
        <end position="819"/>
    </location>
</feature>
<feature type="coiled-coil region" evidence="2">
    <location>
        <begin position="729"/>
        <end position="760"/>
    </location>
</feature>
<feature type="compositionally biased region" description="Basic and acidic residues" evidence="3">
    <location>
        <begin position="358"/>
        <end position="372"/>
    </location>
</feature>
<keyword evidence="1 2" id="KW-0175">Coiled coil</keyword>
<dbReference type="Gene3D" id="1.10.238.10">
    <property type="entry name" value="EF-hand"/>
    <property type="match status" value="1"/>
</dbReference>
<feature type="compositionally biased region" description="Basic and acidic residues" evidence="3">
    <location>
        <begin position="74"/>
        <end position="84"/>
    </location>
</feature>
<dbReference type="GO" id="GO:0006355">
    <property type="term" value="P:regulation of DNA-templated transcription"/>
    <property type="evidence" value="ECO:0007669"/>
    <property type="project" value="InterPro"/>
</dbReference>
<dbReference type="Pfam" id="PF02037">
    <property type="entry name" value="SAP"/>
    <property type="match status" value="1"/>
</dbReference>
<dbReference type="InterPro" id="IPR011992">
    <property type="entry name" value="EF-hand-dom_pair"/>
</dbReference>